<evidence type="ECO:0000313" key="2">
    <source>
        <dbReference type="EMBL" id="CAG9330884.1"/>
    </source>
</evidence>
<feature type="compositionally biased region" description="Basic residues" evidence="1">
    <location>
        <begin position="33"/>
        <end position="44"/>
    </location>
</feature>
<dbReference type="EMBL" id="CAJZBQ010000052">
    <property type="protein sequence ID" value="CAG9330884.1"/>
    <property type="molecule type" value="Genomic_DNA"/>
</dbReference>
<gene>
    <name evidence="2" type="ORF">BSTOLATCC_MIC52294</name>
</gene>
<comment type="caution">
    <text evidence="2">The sequence shown here is derived from an EMBL/GenBank/DDBJ whole genome shotgun (WGS) entry which is preliminary data.</text>
</comment>
<accession>A0AAU9JYT4</accession>
<evidence type="ECO:0000256" key="1">
    <source>
        <dbReference type="SAM" id="MobiDB-lite"/>
    </source>
</evidence>
<proteinExistence type="predicted"/>
<dbReference type="Proteomes" id="UP001162131">
    <property type="component" value="Unassembled WGS sequence"/>
</dbReference>
<evidence type="ECO:0008006" key="4">
    <source>
        <dbReference type="Google" id="ProtNLM"/>
    </source>
</evidence>
<feature type="compositionally biased region" description="Basic and acidic residues" evidence="1">
    <location>
        <begin position="1"/>
        <end position="10"/>
    </location>
</feature>
<reference evidence="2" key="1">
    <citation type="submission" date="2021-09" db="EMBL/GenBank/DDBJ databases">
        <authorList>
            <consortium name="AG Swart"/>
            <person name="Singh M."/>
            <person name="Singh A."/>
            <person name="Seah K."/>
            <person name="Emmerich C."/>
        </authorList>
    </citation>
    <scope>NUCLEOTIDE SEQUENCE</scope>
    <source>
        <strain evidence="2">ATCC30299</strain>
    </source>
</reference>
<feature type="region of interest" description="Disordered" evidence="1">
    <location>
        <begin position="1"/>
        <end position="47"/>
    </location>
</feature>
<sequence length="169" mass="19998">MNNFSKREKFINAVLDTNEPPPERLKTPDFTPKNKKSSKHKSKRSWNENIIMNQAENWEDLFHKENEIRMKAKLVLGSRPIEINTDRYKTSKLSHLKNIFKFKRNPIDIKKKAIIGRRMRLNFAFPDQFHLPSLKKMGSFNGFGQSDTLDPLDMQKLIINQRSQRRSLD</sequence>
<protein>
    <recommendedName>
        <fullName evidence="4">Ycf1</fullName>
    </recommendedName>
</protein>
<name>A0AAU9JYT4_9CILI</name>
<evidence type="ECO:0000313" key="3">
    <source>
        <dbReference type="Proteomes" id="UP001162131"/>
    </source>
</evidence>
<keyword evidence="3" id="KW-1185">Reference proteome</keyword>
<dbReference type="AlphaFoldDB" id="A0AAU9JYT4"/>
<organism evidence="2 3">
    <name type="scientific">Blepharisma stoltei</name>
    <dbReference type="NCBI Taxonomy" id="1481888"/>
    <lineage>
        <taxon>Eukaryota</taxon>
        <taxon>Sar</taxon>
        <taxon>Alveolata</taxon>
        <taxon>Ciliophora</taxon>
        <taxon>Postciliodesmatophora</taxon>
        <taxon>Heterotrichea</taxon>
        <taxon>Heterotrichida</taxon>
        <taxon>Blepharismidae</taxon>
        <taxon>Blepharisma</taxon>
    </lineage>
</organism>